<name>A0A7G9Z9Z9_9EURY</name>
<evidence type="ECO:0000313" key="2">
    <source>
        <dbReference type="EMBL" id="QNO57083.1"/>
    </source>
</evidence>
<dbReference type="PANTHER" id="PTHR44119">
    <property type="entry name" value="MAGNESIUM-CHELATASE SUBUNIT CHLH, CHLOROPLASTIC"/>
    <property type="match status" value="1"/>
</dbReference>
<dbReference type="AlphaFoldDB" id="A0A7G9Z9Z9"/>
<organism evidence="2">
    <name type="scientific">Candidatus Methanophaga sp. ANME-1 ERB7</name>
    <dbReference type="NCBI Taxonomy" id="2759913"/>
    <lineage>
        <taxon>Archaea</taxon>
        <taxon>Methanobacteriati</taxon>
        <taxon>Methanobacteriota</taxon>
        <taxon>Stenosarchaea group</taxon>
        <taxon>Methanomicrobia</taxon>
        <taxon>Candidatus Methanophagales</taxon>
        <taxon>Candidatus Methanophagaceae</taxon>
        <taxon>Candidatus Methanophaga</taxon>
    </lineage>
</organism>
<dbReference type="EMBL" id="MT631678">
    <property type="protein sequence ID" value="QNO57083.1"/>
    <property type="molecule type" value="Genomic_DNA"/>
</dbReference>
<reference evidence="2" key="1">
    <citation type="submission" date="2020-06" db="EMBL/GenBank/DDBJ databases">
        <title>Unique genomic features of the anaerobic methanotrophic archaea.</title>
        <authorList>
            <person name="Chadwick G.L."/>
            <person name="Skennerton C.T."/>
            <person name="Laso-Perez R."/>
            <person name="Leu A.O."/>
            <person name="Speth D.R."/>
            <person name="Yu H."/>
            <person name="Morgan-Lang C."/>
            <person name="Hatzenpichler R."/>
            <person name="Goudeau D."/>
            <person name="Malmstrom R."/>
            <person name="Brazelton W.J."/>
            <person name="Woyke T."/>
            <person name="Hallam S.J."/>
            <person name="Tyson G.W."/>
            <person name="Wegener G."/>
            <person name="Boetius A."/>
            <person name="Orphan V."/>
        </authorList>
    </citation>
    <scope>NUCLEOTIDE SEQUENCE</scope>
</reference>
<dbReference type="InterPro" id="IPR003672">
    <property type="entry name" value="CobN/Mg_chltase"/>
</dbReference>
<sequence>MQKRKDTLVAQLGTVNLTFNKTVTDEYDLLGCCCYFGTHGGLTTAAKEISGNDVHVYYGDTRDRDKIEIRTLADEVRRVVRSKLLNPKWIEGMKRHGYKGAGDISKRIGRVYGWEATTQEVDDWIFDDIARTFVLDKEMREFFEENNPWALEEVGRRLLEAYERGLWDADDEVIKGLKSAYLEMEGWIEEKMGDVKGDFQGGAIDVMPIEDFKVLNAKVKEMQKGE</sequence>
<protein>
    <recommendedName>
        <fullName evidence="1">CobN/magnesium chelatase domain-containing protein</fullName>
    </recommendedName>
</protein>
<accession>A0A7G9Z9Z9</accession>
<gene>
    <name evidence="2" type="ORF">LPILPELN_00015</name>
</gene>
<proteinExistence type="predicted"/>
<feature type="domain" description="CobN/magnesium chelatase" evidence="1">
    <location>
        <begin position="2"/>
        <end position="173"/>
    </location>
</feature>
<dbReference type="PANTHER" id="PTHR44119:SF7">
    <property type="entry name" value="MAGNESIUM CHELATASE SUBUNIT"/>
    <property type="match status" value="1"/>
</dbReference>
<evidence type="ECO:0000259" key="1">
    <source>
        <dbReference type="Pfam" id="PF02514"/>
    </source>
</evidence>
<dbReference type="Pfam" id="PF02514">
    <property type="entry name" value="CobN-Mg_chel"/>
    <property type="match status" value="1"/>
</dbReference>